<evidence type="ECO:0000256" key="2">
    <source>
        <dbReference type="SAM" id="Phobius"/>
    </source>
</evidence>
<organism evidence="3 4">
    <name type="scientific">Caenorhabditis remanei</name>
    <name type="common">Caenorhabditis vulgaris</name>
    <dbReference type="NCBI Taxonomy" id="31234"/>
    <lineage>
        <taxon>Eukaryota</taxon>
        <taxon>Metazoa</taxon>
        <taxon>Ecdysozoa</taxon>
        <taxon>Nematoda</taxon>
        <taxon>Chromadorea</taxon>
        <taxon>Rhabditida</taxon>
        <taxon>Rhabditina</taxon>
        <taxon>Rhabditomorpha</taxon>
        <taxon>Rhabditoidea</taxon>
        <taxon>Rhabditidae</taxon>
        <taxon>Peloderinae</taxon>
        <taxon>Caenorhabditis</taxon>
    </lineage>
</organism>
<dbReference type="Proteomes" id="UP000483820">
    <property type="component" value="Chromosome II"/>
</dbReference>
<dbReference type="CTD" id="9826164"/>
<proteinExistence type="predicted"/>
<evidence type="ECO:0000313" key="3">
    <source>
        <dbReference type="EMBL" id="KAF1767114.1"/>
    </source>
</evidence>
<protein>
    <submittedName>
        <fullName evidence="3">Uncharacterized protein</fullName>
    </submittedName>
</protein>
<keyword evidence="2" id="KW-0812">Transmembrane</keyword>
<comment type="caution">
    <text evidence="3">The sequence shown here is derived from an EMBL/GenBank/DDBJ whole genome shotgun (WGS) entry which is preliminary data.</text>
</comment>
<sequence>MPTEEILQRLDETQSIIETRNTMLVKKIRTEKRKNDLRRLAIEDHDRDALIGRLMIMIIFVWIVLCLLHKTYNAGGTTEPRSHVTSSAYETQNLIGSSHNPPPPSPRQRLPSFSSKRFDRSVVFFSTFPEMSVMSTEEALQRLDEAEIVIKESNTTLVKKIRTEKRKNELRRLAIREQEEEEDEFRDFKMSVMLTEEALQRLDEAENVIETSNTMLADKIRTQKQKNGLRRLAIRDQREKDEQFAEAAISIFGAAIIMITFAAIFVFVKY</sequence>
<evidence type="ECO:0000313" key="4">
    <source>
        <dbReference type="Proteomes" id="UP000483820"/>
    </source>
</evidence>
<gene>
    <name evidence="3" type="ORF">GCK72_007072</name>
</gene>
<feature type="compositionally biased region" description="Polar residues" evidence="1">
    <location>
        <begin position="83"/>
        <end position="96"/>
    </location>
</feature>
<feature type="transmembrane region" description="Helical" evidence="2">
    <location>
        <begin position="50"/>
        <end position="68"/>
    </location>
</feature>
<feature type="transmembrane region" description="Helical" evidence="2">
    <location>
        <begin position="244"/>
        <end position="268"/>
    </location>
</feature>
<dbReference type="EMBL" id="WUAV01000002">
    <property type="protein sequence ID" value="KAF1767114.1"/>
    <property type="molecule type" value="Genomic_DNA"/>
</dbReference>
<keyword evidence="2" id="KW-1133">Transmembrane helix</keyword>
<reference evidence="3 4" key="1">
    <citation type="submission" date="2019-12" db="EMBL/GenBank/DDBJ databases">
        <title>Chromosome-level assembly of the Caenorhabditis remanei genome.</title>
        <authorList>
            <person name="Teterina A.A."/>
            <person name="Willis J.H."/>
            <person name="Phillips P.C."/>
        </authorList>
    </citation>
    <scope>NUCLEOTIDE SEQUENCE [LARGE SCALE GENOMIC DNA]</scope>
    <source>
        <strain evidence="3 4">PX506</strain>
        <tissue evidence="3">Whole organism</tissue>
    </source>
</reference>
<feature type="region of interest" description="Disordered" evidence="1">
    <location>
        <begin position="77"/>
        <end position="112"/>
    </location>
</feature>
<evidence type="ECO:0000256" key="1">
    <source>
        <dbReference type="SAM" id="MobiDB-lite"/>
    </source>
</evidence>
<dbReference type="AlphaFoldDB" id="A0A6A5HKJ0"/>
<name>A0A6A5HKJ0_CAERE</name>
<keyword evidence="2" id="KW-0472">Membrane</keyword>
<accession>A0A6A5HKJ0</accession>
<dbReference type="GeneID" id="9826164"/>
<dbReference type="RefSeq" id="XP_003099860.2">
    <property type="nucleotide sequence ID" value="XM_003099812.2"/>
</dbReference>
<dbReference type="KEGG" id="crq:GCK72_007072"/>